<reference evidence="6" key="1">
    <citation type="journal article" date="2019" name="Int. J. Syst. Evol. Microbiol.">
        <title>The Global Catalogue of Microorganisms (GCM) 10K type strain sequencing project: providing services to taxonomists for standard genome sequencing and annotation.</title>
        <authorList>
            <consortium name="The Broad Institute Genomics Platform"/>
            <consortium name="The Broad Institute Genome Sequencing Center for Infectious Disease"/>
            <person name="Wu L."/>
            <person name="Ma J."/>
        </authorList>
    </citation>
    <scope>NUCLEOTIDE SEQUENCE [LARGE SCALE GENOMIC DNA]</scope>
    <source>
        <strain evidence="6">JCM 17986</strain>
    </source>
</reference>
<dbReference type="EMBL" id="BAABHS010000011">
    <property type="protein sequence ID" value="GAA4966537.1"/>
    <property type="molecule type" value="Genomic_DNA"/>
</dbReference>
<proteinExistence type="predicted"/>
<dbReference type="PRINTS" id="PR00413">
    <property type="entry name" value="HADHALOGNASE"/>
</dbReference>
<name>A0ABP9HBL0_9ACTN</name>
<dbReference type="InterPro" id="IPR051400">
    <property type="entry name" value="HAD-like_hydrolase"/>
</dbReference>
<keyword evidence="6" id="KW-1185">Reference proteome</keyword>
<dbReference type="SFLD" id="SFLDS00003">
    <property type="entry name" value="Haloacid_Dehalogenase"/>
    <property type="match status" value="1"/>
</dbReference>
<evidence type="ECO:0000256" key="2">
    <source>
        <dbReference type="ARBA" id="ARBA00022801"/>
    </source>
</evidence>
<comment type="caution">
    <text evidence="5">The sequence shown here is derived from an EMBL/GenBank/DDBJ whole genome shotgun (WGS) entry which is preliminary data.</text>
</comment>
<dbReference type="InterPro" id="IPR023214">
    <property type="entry name" value="HAD_sf"/>
</dbReference>
<evidence type="ECO:0000256" key="4">
    <source>
        <dbReference type="SAM" id="MobiDB-lite"/>
    </source>
</evidence>
<dbReference type="SFLD" id="SFLDG01129">
    <property type="entry name" value="C1.5:_HAD__Beta-PGM__Phosphata"/>
    <property type="match status" value="1"/>
</dbReference>
<dbReference type="Pfam" id="PF00702">
    <property type="entry name" value="Hydrolase"/>
    <property type="match status" value="1"/>
</dbReference>
<evidence type="ECO:0008006" key="7">
    <source>
        <dbReference type="Google" id="ProtNLM"/>
    </source>
</evidence>
<keyword evidence="3" id="KW-0460">Magnesium</keyword>
<dbReference type="Gene3D" id="1.20.120.710">
    <property type="entry name" value="Haloacid dehalogenase hydrolase-like domain"/>
    <property type="match status" value="1"/>
</dbReference>
<keyword evidence="2" id="KW-0378">Hydrolase</keyword>
<sequence length="271" mass="29050">MTTGPAPDPTSSPGPGPPPSPDPGPIRGILFDVDRTLFDYDTSEEHGLLAHLDDEGLIGHFPTPAAALRLWREILDEAYAAYLAGALTFAEQQRVRTRRFLARIDRFPADGMSDADATAWFAGYAAHRDARWAAFPDAEPLLRALAPAYRLGVVSNSAVAHQRRKLGIIGLLPYLDTALICSEDHGAPKPDPTIFLAGCAALGLPPYQVLFLGDNYAADAIGARDAGLIPCWLDRNATDDGTAARDGIPVIRTLAELPGVLSRTRHHTNGS</sequence>
<evidence type="ECO:0000256" key="1">
    <source>
        <dbReference type="ARBA" id="ARBA00001946"/>
    </source>
</evidence>
<evidence type="ECO:0000313" key="5">
    <source>
        <dbReference type="EMBL" id="GAA4966537.1"/>
    </source>
</evidence>
<feature type="compositionally biased region" description="Pro residues" evidence="4">
    <location>
        <begin position="1"/>
        <end position="24"/>
    </location>
</feature>
<dbReference type="PANTHER" id="PTHR46470:SF4">
    <property type="entry name" value="5-AMINO-6-(5-PHOSPHO-D-RIBITYLAMINO)URACIL PHOSPHATASE YIGB"/>
    <property type="match status" value="1"/>
</dbReference>
<dbReference type="Gene3D" id="3.40.50.1000">
    <property type="entry name" value="HAD superfamily/HAD-like"/>
    <property type="match status" value="1"/>
</dbReference>
<dbReference type="NCBIfam" id="TIGR01549">
    <property type="entry name" value="HAD-SF-IA-v1"/>
    <property type="match status" value="1"/>
</dbReference>
<evidence type="ECO:0000313" key="6">
    <source>
        <dbReference type="Proteomes" id="UP001500466"/>
    </source>
</evidence>
<dbReference type="RefSeq" id="WP_345676339.1">
    <property type="nucleotide sequence ID" value="NZ_BAABHS010000011.1"/>
</dbReference>
<feature type="region of interest" description="Disordered" evidence="4">
    <location>
        <begin position="1"/>
        <end position="26"/>
    </location>
</feature>
<comment type="cofactor">
    <cofactor evidence="1">
        <name>Mg(2+)</name>
        <dbReference type="ChEBI" id="CHEBI:18420"/>
    </cofactor>
</comment>
<dbReference type="SUPFAM" id="SSF56784">
    <property type="entry name" value="HAD-like"/>
    <property type="match status" value="1"/>
</dbReference>
<dbReference type="Proteomes" id="UP001500466">
    <property type="component" value="Unassembled WGS sequence"/>
</dbReference>
<evidence type="ECO:0000256" key="3">
    <source>
        <dbReference type="ARBA" id="ARBA00022842"/>
    </source>
</evidence>
<dbReference type="InterPro" id="IPR006439">
    <property type="entry name" value="HAD-SF_hydro_IA"/>
</dbReference>
<organism evidence="5 6">
    <name type="scientific">Yinghuangia aomiensis</name>
    <dbReference type="NCBI Taxonomy" id="676205"/>
    <lineage>
        <taxon>Bacteria</taxon>
        <taxon>Bacillati</taxon>
        <taxon>Actinomycetota</taxon>
        <taxon>Actinomycetes</taxon>
        <taxon>Kitasatosporales</taxon>
        <taxon>Streptomycetaceae</taxon>
        <taxon>Yinghuangia</taxon>
    </lineage>
</organism>
<dbReference type="InterPro" id="IPR036412">
    <property type="entry name" value="HAD-like_sf"/>
</dbReference>
<gene>
    <name evidence="5" type="ORF">GCM10023205_33970</name>
</gene>
<accession>A0ABP9HBL0</accession>
<protein>
    <recommendedName>
        <fullName evidence="7">Hydrolase of the HAD superfamily</fullName>
    </recommendedName>
</protein>
<dbReference type="PANTHER" id="PTHR46470">
    <property type="entry name" value="N-ACYLNEURAMINATE-9-PHOSPHATASE"/>
    <property type="match status" value="1"/>
</dbReference>